<dbReference type="EMBL" id="FNEN01000003">
    <property type="protein sequence ID" value="SDI55841.1"/>
    <property type="molecule type" value="Genomic_DNA"/>
</dbReference>
<dbReference type="RefSeq" id="WP_090396624.1">
    <property type="nucleotide sequence ID" value="NZ_FNEN01000003.1"/>
</dbReference>
<sequence length="105" mass="12577">MTASTYESELFEKLKGIRKGYRAPRQVLQALYARMMLEYSVYEFTKARFKRLIDEALDARDKKRFDMLSQQYNEWLAQYRSGCTVSEHGYEMECNFEDMKINIDS</sequence>
<organism evidence="2 3">
    <name type="scientific">Natribacillus halophilus</name>
    <dbReference type="NCBI Taxonomy" id="549003"/>
    <lineage>
        <taxon>Bacteria</taxon>
        <taxon>Bacillati</taxon>
        <taxon>Bacillota</taxon>
        <taxon>Bacilli</taxon>
        <taxon>Bacillales</taxon>
        <taxon>Bacillaceae</taxon>
        <taxon>Natribacillus</taxon>
    </lineage>
</organism>
<protein>
    <submittedName>
        <fullName evidence="2">IDEAL domain-containing protein</fullName>
    </submittedName>
</protein>
<reference evidence="2 3" key="1">
    <citation type="submission" date="2016-10" db="EMBL/GenBank/DDBJ databases">
        <authorList>
            <person name="de Groot N.N."/>
        </authorList>
    </citation>
    <scope>NUCLEOTIDE SEQUENCE [LARGE SCALE GENOMIC DNA]</scope>
    <source>
        <strain evidence="2 3">DSM 21771</strain>
    </source>
</reference>
<evidence type="ECO:0000259" key="1">
    <source>
        <dbReference type="SMART" id="SM00914"/>
    </source>
</evidence>
<evidence type="ECO:0000313" key="3">
    <source>
        <dbReference type="Proteomes" id="UP000198853"/>
    </source>
</evidence>
<dbReference type="OrthoDB" id="2878915at2"/>
<proteinExistence type="predicted"/>
<feature type="domain" description="IDEAL" evidence="1">
    <location>
        <begin position="36"/>
        <end position="72"/>
    </location>
</feature>
<dbReference type="Pfam" id="PF08858">
    <property type="entry name" value="IDEAL"/>
    <property type="match status" value="1"/>
</dbReference>
<dbReference type="Proteomes" id="UP000198853">
    <property type="component" value="Unassembled WGS sequence"/>
</dbReference>
<dbReference type="AlphaFoldDB" id="A0A1G8LJI4"/>
<gene>
    <name evidence="2" type="ORF">SAMN04488123_103125</name>
</gene>
<name>A0A1G8LJI4_9BACI</name>
<keyword evidence="3" id="KW-1185">Reference proteome</keyword>
<accession>A0A1G8LJI4</accession>
<dbReference type="InterPro" id="IPR027393">
    <property type="entry name" value="Virus_scaffolding_prot_C"/>
</dbReference>
<dbReference type="SMART" id="SM00914">
    <property type="entry name" value="IDEAL"/>
    <property type="match status" value="1"/>
</dbReference>
<dbReference type="Gene3D" id="4.10.810.10">
    <property type="entry name" value="Virus Scaffolding Protein, Chain A"/>
    <property type="match status" value="1"/>
</dbReference>
<evidence type="ECO:0000313" key="2">
    <source>
        <dbReference type="EMBL" id="SDI55841.1"/>
    </source>
</evidence>
<dbReference type="InterPro" id="IPR014957">
    <property type="entry name" value="IDEAL_dom"/>
</dbReference>